<dbReference type="InterPro" id="IPR036280">
    <property type="entry name" value="Multihaem_cyt_sf"/>
</dbReference>
<keyword evidence="1" id="KW-0472">Membrane</keyword>
<keyword evidence="1" id="KW-1133">Transmembrane helix</keyword>
<dbReference type="KEGG" id="daw:HS1_001790"/>
<organism evidence="2 3">
    <name type="scientific">Desulfofervidus auxilii</name>
    <dbReference type="NCBI Taxonomy" id="1621989"/>
    <lineage>
        <taxon>Bacteria</taxon>
        <taxon>Pseudomonadati</taxon>
        <taxon>Thermodesulfobacteriota</taxon>
        <taxon>Candidatus Desulfofervidia</taxon>
        <taxon>Candidatus Desulfofervidales</taxon>
        <taxon>Candidatus Desulfofervidaceae</taxon>
        <taxon>Candidatus Desulfofervidus</taxon>
    </lineage>
</organism>
<dbReference type="AlphaFoldDB" id="A0A7U4QLK2"/>
<feature type="transmembrane region" description="Helical" evidence="1">
    <location>
        <begin position="20"/>
        <end position="40"/>
    </location>
</feature>
<dbReference type="SUPFAM" id="SSF48695">
    <property type="entry name" value="Multiheme cytochromes"/>
    <property type="match status" value="1"/>
</dbReference>
<dbReference type="Proteomes" id="UP000070560">
    <property type="component" value="Chromosome"/>
</dbReference>
<evidence type="ECO:0008006" key="4">
    <source>
        <dbReference type="Google" id="ProtNLM"/>
    </source>
</evidence>
<dbReference type="EMBL" id="CP013015">
    <property type="protein sequence ID" value="AMM41584.1"/>
    <property type="molecule type" value="Genomic_DNA"/>
</dbReference>
<sequence length="116" mass="12655">MTKSVKSFIIKNDMNMAQKISLLVITFFIKINLIFLPLVMAKVTGVCSNCHTMHNSQDGQPVVKFGGWDPSNGQQTGSISDEPQEYLLISNCIGCHTNAVGKSLMLPKSAIELLAL</sequence>
<evidence type="ECO:0000256" key="1">
    <source>
        <dbReference type="SAM" id="Phobius"/>
    </source>
</evidence>
<reference evidence="2 3" key="1">
    <citation type="submission" date="2015-10" db="EMBL/GenBank/DDBJ databases">
        <title>Candidatus Desulfofervidus auxilii, a hydrogenotrophic sulfate-reducing bacterium involved in the thermophilic anaerobic oxidation of methane.</title>
        <authorList>
            <person name="Krukenberg V."/>
            <person name="Richter M."/>
            <person name="Wegener G."/>
        </authorList>
    </citation>
    <scope>NUCLEOTIDE SEQUENCE [LARGE SCALE GENOMIC DNA]</scope>
    <source>
        <strain evidence="2 3">HS1</strain>
    </source>
</reference>
<gene>
    <name evidence="2" type="ORF">HS1_001790</name>
</gene>
<name>A0A7U4QLK2_DESA2</name>
<evidence type="ECO:0000313" key="3">
    <source>
        <dbReference type="Proteomes" id="UP000070560"/>
    </source>
</evidence>
<evidence type="ECO:0000313" key="2">
    <source>
        <dbReference type="EMBL" id="AMM41584.1"/>
    </source>
</evidence>
<protein>
    <recommendedName>
        <fullName evidence="4">Doubled CXXCH motif domain-containing protein</fullName>
    </recommendedName>
</protein>
<proteinExistence type="predicted"/>
<keyword evidence="3" id="KW-1185">Reference proteome</keyword>
<accession>A0A7U4QLK2</accession>
<keyword evidence="1" id="KW-0812">Transmembrane</keyword>